<evidence type="ECO:0000313" key="3">
    <source>
        <dbReference type="RefSeq" id="XP_008481136.2"/>
    </source>
</evidence>
<name>A0A1S3DHK8_DIACI</name>
<dbReference type="Pfam" id="PF10147">
    <property type="entry name" value="CR6_interact"/>
    <property type="match status" value="1"/>
</dbReference>
<keyword evidence="2" id="KW-1185">Reference proteome</keyword>
<dbReference type="Proteomes" id="UP000079169">
    <property type="component" value="Unplaced"/>
</dbReference>
<organism evidence="2 3">
    <name type="scientific">Diaphorina citri</name>
    <name type="common">Asian citrus psyllid</name>
    <dbReference type="NCBI Taxonomy" id="121845"/>
    <lineage>
        <taxon>Eukaryota</taxon>
        <taxon>Metazoa</taxon>
        <taxon>Ecdysozoa</taxon>
        <taxon>Arthropoda</taxon>
        <taxon>Hexapoda</taxon>
        <taxon>Insecta</taxon>
        <taxon>Pterygota</taxon>
        <taxon>Neoptera</taxon>
        <taxon>Paraneoptera</taxon>
        <taxon>Hemiptera</taxon>
        <taxon>Sternorrhyncha</taxon>
        <taxon>Psylloidea</taxon>
        <taxon>Psyllidae</taxon>
        <taxon>Diaphorininae</taxon>
        <taxon>Diaphorina</taxon>
    </lineage>
</organism>
<dbReference type="GO" id="GO:0005739">
    <property type="term" value="C:mitochondrion"/>
    <property type="evidence" value="ECO:0007669"/>
    <property type="project" value="TreeGrafter"/>
</dbReference>
<dbReference type="KEGG" id="dci:103517863"/>
<dbReference type="RefSeq" id="XP_008481136.2">
    <property type="nucleotide sequence ID" value="XM_008482914.2"/>
</dbReference>
<dbReference type="PANTHER" id="PTHR31761">
    <property type="entry name" value="GROWTH ARREST AND DNA DAMAGE-INDUCIBLE PROTEINS-INTERACTING PROTEIN 1 GADD45GIP1"/>
    <property type="match status" value="1"/>
</dbReference>
<evidence type="ECO:0000256" key="1">
    <source>
        <dbReference type="SAM" id="MobiDB-lite"/>
    </source>
</evidence>
<dbReference type="AlphaFoldDB" id="A0A1S3DHK8"/>
<accession>A0A1S3DHK8</accession>
<evidence type="ECO:0000313" key="2">
    <source>
        <dbReference type="Proteomes" id="UP000079169"/>
    </source>
</evidence>
<dbReference type="PANTHER" id="PTHR31761:SF1">
    <property type="entry name" value="LARGE RIBOSOMAL SUBUNIT PROTEIN ML64"/>
    <property type="match status" value="1"/>
</dbReference>
<feature type="region of interest" description="Disordered" evidence="1">
    <location>
        <begin position="113"/>
        <end position="144"/>
    </location>
</feature>
<gene>
    <name evidence="3" type="primary">LOC103517863</name>
</gene>
<protein>
    <submittedName>
        <fullName evidence="3">Growth arrest and DNA damage-inducible proteins-interacting protein 1</fullName>
    </submittedName>
</protein>
<dbReference type="STRING" id="121845.A0A1S3DHK8"/>
<proteinExistence type="predicted"/>
<dbReference type="GeneID" id="103517863"/>
<reference evidence="3" key="1">
    <citation type="submission" date="2025-08" db="UniProtKB">
        <authorList>
            <consortium name="RefSeq"/>
        </authorList>
    </citation>
    <scope>IDENTIFICATION</scope>
</reference>
<dbReference type="GO" id="GO:0005634">
    <property type="term" value="C:nucleus"/>
    <property type="evidence" value="ECO:0007669"/>
    <property type="project" value="InterPro"/>
</dbReference>
<dbReference type="CTD" id="40395"/>
<dbReference type="InterPro" id="IPR018472">
    <property type="entry name" value="Ribosomal_mL64"/>
</dbReference>
<dbReference type="PaxDb" id="121845-A0A1S3DHK8"/>
<sequence>MISIEKNKITEQEIKLQTRYNSILEKAKNNEKFIEDYRKKKAKMEEEAQVSKQQKEKLFNEIRQHFGFNIDPKDEKFQEMLEIKKKEEAKKRRAEKKKQREEKLIEVALEMEKQVAGGSANNSNADKKEVKAKPNEVDSKKDEQ</sequence>
<feature type="compositionally biased region" description="Basic and acidic residues" evidence="1">
    <location>
        <begin position="125"/>
        <end position="144"/>
    </location>
</feature>